<dbReference type="EMBL" id="LAZR01012395">
    <property type="protein sequence ID" value="KKM27046.1"/>
    <property type="molecule type" value="Genomic_DNA"/>
</dbReference>
<organism evidence="2">
    <name type="scientific">marine sediment metagenome</name>
    <dbReference type="NCBI Taxonomy" id="412755"/>
    <lineage>
        <taxon>unclassified sequences</taxon>
        <taxon>metagenomes</taxon>
        <taxon>ecological metagenomes</taxon>
    </lineage>
</organism>
<keyword evidence="1" id="KW-0812">Transmembrane</keyword>
<dbReference type="AlphaFoldDB" id="A0A0F9IHK6"/>
<comment type="caution">
    <text evidence="2">The sequence shown here is derived from an EMBL/GenBank/DDBJ whole genome shotgun (WGS) entry which is preliminary data.</text>
</comment>
<reference evidence="2" key="1">
    <citation type="journal article" date="2015" name="Nature">
        <title>Complex archaea that bridge the gap between prokaryotes and eukaryotes.</title>
        <authorList>
            <person name="Spang A."/>
            <person name="Saw J.H."/>
            <person name="Jorgensen S.L."/>
            <person name="Zaremba-Niedzwiedzka K."/>
            <person name="Martijn J."/>
            <person name="Lind A.E."/>
            <person name="van Eijk R."/>
            <person name="Schleper C."/>
            <person name="Guy L."/>
            <person name="Ettema T.J."/>
        </authorList>
    </citation>
    <scope>NUCLEOTIDE SEQUENCE</scope>
</reference>
<feature type="transmembrane region" description="Helical" evidence="1">
    <location>
        <begin position="37"/>
        <end position="59"/>
    </location>
</feature>
<feature type="transmembrane region" description="Helical" evidence="1">
    <location>
        <begin position="12"/>
        <end position="31"/>
    </location>
</feature>
<proteinExistence type="predicted"/>
<name>A0A0F9IHK6_9ZZZZ</name>
<accession>A0A0F9IHK6</accession>
<keyword evidence="1" id="KW-1133">Transmembrane helix</keyword>
<gene>
    <name evidence="2" type="ORF">LCGC14_1578630</name>
</gene>
<evidence type="ECO:0000313" key="2">
    <source>
        <dbReference type="EMBL" id="KKM27046.1"/>
    </source>
</evidence>
<protein>
    <submittedName>
        <fullName evidence="2">Uncharacterized protein</fullName>
    </submittedName>
</protein>
<keyword evidence="1" id="KW-0472">Membrane</keyword>
<sequence length="110" mass="12922">MKTIWRYLMRDKVDLIMFLCTVGILIAYFISGMSKDFTAFLLILAAYVFYAMIHMGIYVDGLKKAKEGWEQSIKERQKCNKVLTRYSDSLEACQRNNADLIKLMDEFKEK</sequence>
<evidence type="ECO:0000256" key="1">
    <source>
        <dbReference type="SAM" id="Phobius"/>
    </source>
</evidence>